<evidence type="ECO:0000313" key="12">
    <source>
        <dbReference type="EMBL" id="TDE00062.1"/>
    </source>
</evidence>
<dbReference type="OrthoDB" id="9768177at2"/>
<keyword evidence="2 8" id="KW-0813">Transport</keyword>
<evidence type="ECO:0000256" key="5">
    <source>
        <dbReference type="ARBA" id="ARBA00023077"/>
    </source>
</evidence>
<dbReference type="NCBIfam" id="TIGR04057">
    <property type="entry name" value="SusC_RagA_signa"/>
    <property type="match status" value="1"/>
</dbReference>
<dbReference type="Pfam" id="PF07715">
    <property type="entry name" value="Plug"/>
    <property type="match status" value="1"/>
</dbReference>
<dbReference type="InterPro" id="IPR023997">
    <property type="entry name" value="TonB-dep_OMP_SusC/RagA_CS"/>
</dbReference>
<comment type="subcellular location">
    <subcellularLocation>
        <location evidence="1 8">Cell outer membrane</location>
        <topology evidence="1 8">Multi-pass membrane protein</topology>
    </subcellularLocation>
</comment>
<gene>
    <name evidence="12" type="ORF">E0F91_17085</name>
</gene>
<dbReference type="InterPro" id="IPR000531">
    <property type="entry name" value="Beta-barrel_TonB"/>
</dbReference>
<dbReference type="RefSeq" id="WP_132067584.1">
    <property type="nucleotide sequence ID" value="NZ_SMFN01000035.1"/>
</dbReference>
<keyword evidence="13" id="KW-1185">Reference proteome</keyword>
<evidence type="ECO:0000256" key="4">
    <source>
        <dbReference type="ARBA" id="ARBA00022692"/>
    </source>
</evidence>
<dbReference type="Pfam" id="PF00593">
    <property type="entry name" value="TonB_dep_Rec_b-barrel"/>
    <property type="match status" value="1"/>
</dbReference>
<keyword evidence="6 8" id="KW-0472">Membrane</keyword>
<dbReference type="Pfam" id="PF13715">
    <property type="entry name" value="CarbopepD_reg_2"/>
    <property type="match status" value="1"/>
</dbReference>
<feature type="domain" description="TonB-dependent receptor-like beta-barrel" evidence="10">
    <location>
        <begin position="431"/>
        <end position="975"/>
    </location>
</feature>
<dbReference type="InterPro" id="IPR037066">
    <property type="entry name" value="Plug_dom_sf"/>
</dbReference>
<dbReference type="Proteomes" id="UP000294644">
    <property type="component" value="Unassembled WGS sequence"/>
</dbReference>
<dbReference type="InterPro" id="IPR036942">
    <property type="entry name" value="Beta-barrel_TonB_sf"/>
</dbReference>
<organism evidence="12 13">
    <name type="scientific">Flavobacterium sandaracinum</name>
    <dbReference type="NCBI Taxonomy" id="2541733"/>
    <lineage>
        <taxon>Bacteria</taxon>
        <taxon>Pseudomonadati</taxon>
        <taxon>Bacteroidota</taxon>
        <taxon>Flavobacteriia</taxon>
        <taxon>Flavobacteriales</taxon>
        <taxon>Flavobacteriaceae</taxon>
        <taxon>Flavobacterium</taxon>
    </lineage>
</organism>
<protein>
    <submittedName>
        <fullName evidence="12">SusC/RagA family TonB-linked outer membrane protein</fullName>
    </submittedName>
</protein>
<feature type="domain" description="TonB-dependent receptor plug" evidence="11">
    <location>
        <begin position="136"/>
        <end position="260"/>
    </location>
</feature>
<dbReference type="InterPro" id="IPR023996">
    <property type="entry name" value="TonB-dep_OMP_SusC/RagA"/>
</dbReference>
<dbReference type="AlphaFoldDB" id="A0A4R5CIM6"/>
<dbReference type="Gene3D" id="2.40.170.20">
    <property type="entry name" value="TonB-dependent receptor, beta-barrel domain"/>
    <property type="match status" value="1"/>
</dbReference>
<dbReference type="EMBL" id="SMFN01000035">
    <property type="protein sequence ID" value="TDE00062.1"/>
    <property type="molecule type" value="Genomic_DNA"/>
</dbReference>
<dbReference type="PROSITE" id="PS52016">
    <property type="entry name" value="TONB_DEPENDENT_REC_3"/>
    <property type="match status" value="1"/>
</dbReference>
<evidence type="ECO:0000313" key="13">
    <source>
        <dbReference type="Proteomes" id="UP000294644"/>
    </source>
</evidence>
<evidence type="ECO:0000259" key="10">
    <source>
        <dbReference type="Pfam" id="PF00593"/>
    </source>
</evidence>
<dbReference type="SUPFAM" id="SSF49464">
    <property type="entry name" value="Carboxypeptidase regulatory domain-like"/>
    <property type="match status" value="1"/>
</dbReference>
<keyword evidence="7 8" id="KW-0998">Cell outer membrane</keyword>
<proteinExistence type="inferred from homology"/>
<sequence length="1008" mass="110371">MKIISLNKGLGALWYSLIFGLYLCCTPAQANKVLRQIQSPPQQIQISGTITDGTSPLPGVAISIKEKATTVTISDHNGQYRLTASPDDILVFVFMGFKTATVPINGQKTINIQLQEDITSLQEVRVNAGYYSVKESERTGSIAKITAKDIDKQPVSNILATMQGRMAGVDIVQDGGTAGGGFQIKIRGQNSLRADGNSPLYIIDGVLYSSETIGYSNTTTGMPTTTSPLSSINPSDVESIEVLKDADATAIYGSRGANGVVLITTKKGKAGKTKFSITSSTGVGKVTKFINLMNTEQYLAMRRSGFANDGIVNYPANAYDINGTWDQTRYTDWQKELLGGTARITDLQANVSGGSTQTQYLLSGTRRTETTVIPGDFAYRRTSVRFNMNHTSEDTKFKISFAGGYTIQDNKQPSTDLSRIARNLAPNAPALYDTDGNLNWKNNTFQNPLAPLKSFSTVKTKDLVANAILSYSILPNLEIKGNFGFTELNNDERKITPSTIVNPSLGITSANSSAHENATERQSLLFEPQLHWKKSFNNSTIDLLLGGTAQQQTTSRLFTQGVGFASNSLINNMASATTKYIWASDVTEYKYQAFFGRLNYNYRDKYIVNATGRRDGSSRFGPGKQFATFGAVGAAWLFTNESFLKDSKVLSFGKLRMSYGVTGNDQIGDYQFLNTYGSTALNYQGIVGLEPNRLFNPDFGWESSKKLEAALETGFMNDRLFLTVGWYKNRSSNQLVGIPVPGTTGFTSINANLDATVENKGIEVTLRTVNSSNNDFKWTTNFTISGSQNKLVSFPGLAGSTYANRYVIGESTNIIKVYQYTGVNPQTGLFEVADLNGDGLLTSAGDKQKTMNLSPKYFGGLQNQLQYKKWQLDFLLQFVKQQNYNYNPNVQGGGNLNQSSDMVNAWQQSGDVAPYQMNTSGTNSAAVNAYYRYVDSDAMIVDGSYIRLKNISLSYDLPLQHKGINCKLSLQGQNVLTFTPYKGGDPEFKNTGYLPPLRVLTAGVQLNF</sequence>
<evidence type="ECO:0000256" key="8">
    <source>
        <dbReference type="PROSITE-ProRule" id="PRU01360"/>
    </source>
</evidence>
<dbReference type="NCBIfam" id="TIGR04056">
    <property type="entry name" value="OMP_RagA_SusC"/>
    <property type="match status" value="1"/>
</dbReference>
<comment type="caution">
    <text evidence="12">The sequence shown here is derived from an EMBL/GenBank/DDBJ whole genome shotgun (WGS) entry which is preliminary data.</text>
</comment>
<dbReference type="SUPFAM" id="SSF56935">
    <property type="entry name" value="Porins"/>
    <property type="match status" value="1"/>
</dbReference>
<keyword evidence="3 8" id="KW-1134">Transmembrane beta strand</keyword>
<dbReference type="InterPro" id="IPR039426">
    <property type="entry name" value="TonB-dep_rcpt-like"/>
</dbReference>
<keyword evidence="4 8" id="KW-0812">Transmembrane</keyword>
<evidence type="ECO:0000256" key="3">
    <source>
        <dbReference type="ARBA" id="ARBA00022452"/>
    </source>
</evidence>
<reference evidence="12 13" key="1">
    <citation type="submission" date="2019-03" db="EMBL/GenBank/DDBJ databases">
        <title>Flavobacterium LB-D12 sp. nov., isolated from arctic soil.</title>
        <authorList>
            <person name="Chaudhary D.K."/>
        </authorList>
    </citation>
    <scope>NUCLEOTIDE SEQUENCE [LARGE SCALE GENOMIC DNA]</scope>
    <source>
        <strain evidence="12 13">LB-D12</strain>
    </source>
</reference>
<keyword evidence="5 9" id="KW-0798">TonB box</keyword>
<dbReference type="InterPro" id="IPR012910">
    <property type="entry name" value="Plug_dom"/>
</dbReference>
<accession>A0A4R5CIM6</accession>
<evidence type="ECO:0000256" key="6">
    <source>
        <dbReference type="ARBA" id="ARBA00023136"/>
    </source>
</evidence>
<evidence type="ECO:0000256" key="2">
    <source>
        <dbReference type="ARBA" id="ARBA00022448"/>
    </source>
</evidence>
<evidence type="ECO:0000256" key="1">
    <source>
        <dbReference type="ARBA" id="ARBA00004571"/>
    </source>
</evidence>
<evidence type="ECO:0000256" key="7">
    <source>
        <dbReference type="ARBA" id="ARBA00023237"/>
    </source>
</evidence>
<evidence type="ECO:0000256" key="9">
    <source>
        <dbReference type="RuleBase" id="RU003357"/>
    </source>
</evidence>
<dbReference type="Gene3D" id="2.170.130.10">
    <property type="entry name" value="TonB-dependent receptor, plug domain"/>
    <property type="match status" value="1"/>
</dbReference>
<dbReference type="InterPro" id="IPR008969">
    <property type="entry name" value="CarboxyPept-like_regulatory"/>
</dbReference>
<name>A0A4R5CIM6_9FLAO</name>
<dbReference type="GO" id="GO:0009279">
    <property type="term" value="C:cell outer membrane"/>
    <property type="evidence" value="ECO:0007669"/>
    <property type="project" value="UniProtKB-SubCell"/>
</dbReference>
<evidence type="ECO:0000259" key="11">
    <source>
        <dbReference type="Pfam" id="PF07715"/>
    </source>
</evidence>
<comment type="similarity">
    <text evidence="8 9">Belongs to the TonB-dependent receptor family.</text>
</comment>